<dbReference type="Proteomes" id="UP000182125">
    <property type="component" value="Unassembled WGS sequence"/>
</dbReference>
<name>A0A1I0Q822_9EURY</name>
<dbReference type="EMBL" id="FOIW01000003">
    <property type="protein sequence ID" value="SEW23096.1"/>
    <property type="molecule type" value="Genomic_DNA"/>
</dbReference>
<evidence type="ECO:0000313" key="2">
    <source>
        <dbReference type="EMBL" id="SEW23096.1"/>
    </source>
</evidence>
<proteinExistence type="predicted"/>
<evidence type="ECO:0000256" key="1">
    <source>
        <dbReference type="SAM" id="Phobius"/>
    </source>
</evidence>
<organism evidence="2 3">
    <name type="scientific">Thermococcus thioreducens</name>
    <dbReference type="NCBI Taxonomy" id="277988"/>
    <lineage>
        <taxon>Archaea</taxon>
        <taxon>Methanobacteriati</taxon>
        <taxon>Methanobacteriota</taxon>
        <taxon>Thermococci</taxon>
        <taxon>Thermococcales</taxon>
        <taxon>Thermococcaceae</taxon>
        <taxon>Thermococcus</taxon>
    </lineage>
</organism>
<reference evidence="2 3" key="1">
    <citation type="submission" date="2016-10" db="EMBL/GenBank/DDBJ databases">
        <authorList>
            <person name="de Groot N.N."/>
        </authorList>
    </citation>
    <scope>NUCLEOTIDE SEQUENCE [LARGE SCALE GENOMIC DNA]</scope>
    <source>
        <strain evidence="2 3">OGL-20</strain>
    </source>
</reference>
<dbReference type="AlphaFoldDB" id="A0A1I0Q822"/>
<gene>
    <name evidence="2" type="ORF">SAMN05216170_2285</name>
</gene>
<keyword evidence="1" id="KW-0472">Membrane</keyword>
<evidence type="ECO:0000313" key="3">
    <source>
        <dbReference type="Proteomes" id="UP000182125"/>
    </source>
</evidence>
<keyword evidence="1" id="KW-1133">Transmembrane helix</keyword>
<sequence>MSRVEKAIAGLDFVLMLALFVFMIMLFGR</sequence>
<feature type="transmembrane region" description="Helical" evidence="1">
    <location>
        <begin position="7"/>
        <end position="27"/>
    </location>
</feature>
<accession>A0A1I0Q822</accession>
<keyword evidence="1" id="KW-0812">Transmembrane</keyword>
<protein>
    <submittedName>
        <fullName evidence="2">Uncharacterized protein</fullName>
    </submittedName>
</protein>